<protein>
    <submittedName>
        <fullName evidence="2">Uncharacterized protein</fullName>
    </submittedName>
</protein>
<sequence length="306" mass="34224">MKIPTIQYGIPRSTDTISTPSLPIDSRTMPPIPRFLLPRPFLPSRPSRIFTRNPFCLTRNASTNSKKLKKRAPDKNIKTTSPLSQTGKHFSLIESLGNSNCPAITLYTCHNRKFLLSCYGLSSAMLAWSCYTYHTNIANSRPGLPAWVTKVSWGSIAIMTGMAVAVAYFPTRLIHTIYAHPIPATVSRSASISLTLHRRPILPILPMKRLRVASPGMVTLEEPISPAIRSMAKPVVAEDKRAGWQKVWGKISPTKIFARAMNDISTSGFILMKVEGLGSYRIHKDGWVWERRGLDRIFKVRNAVQI</sequence>
<keyword evidence="1" id="KW-1133">Transmembrane helix</keyword>
<proteinExistence type="predicted"/>
<name>A0A2T6ZBJ6_TUBBO</name>
<keyword evidence="3" id="KW-1185">Reference proteome</keyword>
<dbReference type="Proteomes" id="UP000244722">
    <property type="component" value="Unassembled WGS sequence"/>
</dbReference>
<dbReference type="EMBL" id="NESQ01000451">
    <property type="protein sequence ID" value="PUU72865.1"/>
    <property type="molecule type" value="Genomic_DNA"/>
</dbReference>
<reference evidence="2 3" key="1">
    <citation type="submission" date="2017-04" db="EMBL/GenBank/DDBJ databases">
        <title>Draft genome sequence of Tuber borchii Vittad., a whitish edible truffle.</title>
        <authorList>
            <consortium name="DOE Joint Genome Institute"/>
            <person name="Murat C."/>
            <person name="Kuo A."/>
            <person name="Barry K.W."/>
            <person name="Clum A."/>
            <person name="Dockter R.B."/>
            <person name="Fauchery L."/>
            <person name="Iotti M."/>
            <person name="Kohler A."/>
            <person name="Labutti K."/>
            <person name="Lindquist E.A."/>
            <person name="Lipzen A."/>
            <person name="Ohm R.A."/>
            <person name="Wang M."/>
            <person name="Grigoriev I.V."/>
            <person name="Zambonelli A."/>
            <person name="Martin F.M."/>
        </authorList>
    </citation>
    <scope>NUCLEOTIDE SEQUENCE [LARGE SCALE GENOMIC DNA]</scope>
    <source>
        <strain evidence="2 3">Tbo3840</strain>
    </source>
</reference>
<organism evidence="2 3">
    <name type="scientific">Tuber borchii</name>
    <name type="common">White truffle</name>
    <dbReference type="NCBI Taxonomy" id="42251"/>
    <lineage>
        <taxon>Eukaryota</taxon>
        <taxon>Fungi</taxon>
        <taxon>Dikarya</taxon>
        <taxon>Ascomycota</taxon>
        <taxon>Pezizomycotina</taxon>
        <taxon>Pezizomycetes</taxon>
        <taxon>Pezizales</taxon>
        <taxon>Tuberaceae</taxon>
        <taxon>Tuber</taxon>
    </lineage>
</organism>
<feature type="transmembrane region" description="Helical" evidence="1">
    <location>
        <begin position="146"/>
        <end position="169"/>
    </location>
</feature>
<evidence type="ECO:0000256" key="1">
    <source>
        <dbReference type="SAM" id="Phobius"/>
    </source>
</evidence>
<dbReference type="AlphaFoldDB" id="A0A2T6ZBJ6"/>
<dbReference type="OrthoDB" id="5387493at2759"/>
<evidence type="ECO:0000313" key="2">
    <source>
        <dbReference type="EMBL" id="PUU72865.1"/>
    </source>
</evidence>
<keyword evidence="1" id="KW-0472">Membrane</keyword>
<comment type="caution">
    <text evidence="2">The sequence shown here is derived from an EMBL/GenBank/DDBJ whole genome shotgun (WGS) entry which is preliminary data.</text>
</comment>
<evidence type="ECO:0000313" key="3">
    <source>
        <dbReference type="Proteomes" id="UP000244722"/>
    </source>
</evidence>
<accession>A0A2T6ZBJ6</accession>
<keyword evidence="1" id="KW-0812">Transmembrane</keyword>
<feature type="transmembrane region" description="Helical" evidence="1">
    <location>
        <begin position="114"/>
        <end position="134"/>
    </location>
</feature>
<gene>
    <name evidence="2" type="ORF">B9Z19DRAFT_1096382</name>
</gene>